<organism evidence="2 3">
    <name type="scientific">Anas platyrhynchos</name>
    <name type="common">Mallard</name>
    <name type="synonym">Anas boschas</name>
    <dbReference type="NCBI Taxonomy" id="8839"/>
    <lineage>
        <taxon>Eukaryota</taxon>
        <taxon>Metazoa</taxon>
        <taxon>Chordata</taxon>
        <taxon>Craniata</taxon>
        <taxon>Vertebrata</taxon>
        <taxon>Euteleostomi</taxon>
        <taxon>Archelosauria</taxon>
        <taxon>Archosauria</taxon>
        <taxon>Dinosauria</taxon>
        <taxon>Saurischia</taxon>
        <taxon>Theropoda</taxon>
        <taxon>Coelurosauria</taxon>
        <taxon>Aves</taxon>
        <taxon>Neognathae</taxon>
        <taxon>Galloanserae</taxon>
        <taxon>Anseriformes</taxon>
        <taxon>Anatidae</taxon>
        <taxon>Anatinae</taxon>
        <taxon>Anas</taxon>
    </lineage>
</organism>
<proteinExistence type="predicted"/>
<evidence type="ECO:0000256" key="1">
    <source>
        <dbReference type="SAM" id="MobiDB-lite"/>
    </source>
</evidence>
<name>A0A8B9ZKX2_ANAPL</name>
<dbReference type="Proteomes" id="UP000694400">
    <property type="component" value="Chromosome 20"/>
</dbReference>
<dbReference type="AlphaFoldDB" id="A0A8B9ZKX2"/>
<reference evidence="2" key="3">
    <citation type="submission" date="2025-09" db="UniProtKB">
        <authorList>
            <consortium name="Ensembl"/>
        </authorList>
    </citation>
    <scope>IDENTIFICATION</scope>
</reference>
<reference evidence="2" key="1">
    <citation type="submission" date="2019-08" db="EMBL/GenBank/DDBJ databases">
        <title>Three high-quality genomes provides insights into domestication of ducks.</title>
        <authorList>
            <person name="Hou Z.C."/>
            <person name="Zhu F."/>
            <person name="Yin Z.T."/>
            <person name="Zhang F."/>
        </authorList>
    </citation>
    <scope>NUCLEOTIDE SEQUENCE [LARGE SCALE GENOMIC DNA]</scope>
</reference>
<feature type="region of interest" description="Disordered" evidence="1">
    <location>
        <begin position="1"/>
        <end position="31"/>
    </location>
</feature>
<reference evidence="2" key="2">
    <citation type="submission" date="2025-08" db="UniProtKB">
        <authorList>
            <consortium name="Ensembl"/>
        </authorList>
    </citation>
    <scope>IDENTIFICATION</scope>
</reference>
<accession>A0A8B9ZKX2</accession>
<sequence>AVTPTRGEQQEEIGAAAKQLPGQRAGRGPADGVVGAADAQHGHGHLVGVPQGLVALPVGFPAGGGPAEEGFLQLPQRAAAQQLGHVHRLGQGACVPAGMGWVRGGAGDGVLRPGGPKVGLGIPLPVCCCGVGVSLQHPGTQEPWQREAAAPLL</sequence>
<evidence type="ECO:0000313" key="2">
    <source>
        <dbReference type="Ensembl" id="ENSAPLP00020025075.1"/>
    </source>
</evidence>
<dbReference type="Ensembl" id="ENSAPLT00020027038.1">
    <property type="protein sequence ID" value="ENSAPLP00020025075.1"/>
    <property type="gene ID" value="ENSAPLG00020017244.1"/>
</dbReference>
<evidence type="ECO:0000313" key="3">
    <source>
        <dbReference type="Proteomes" id="UP000694400"/>
    </source>
</evidence>
<protein>
    <submittedName>
        <fullName evidence="2">Uncharacterized protein</fullName>
    </submittedName>
</protein>